<dbReference type="Proteomes" id="UP000198836">
    <property type="component" value="Unassembled WGS sequence"/>
</dbReference>
<dbReference type="AlphaFoldDB" id="A0A1I0TN64"/>
<dbReference type="Gene3D" id="2.60.120.1440">
    <property type="match status" value="1"/>
</dbReference>
<dbReference type="STRING" id="332999.SAMN04488511_1125"/>
<evidence type="ECO:0000313" key="5">
    <source>
        <dbReference type="Proteomes" id="UP000198836"/>
    </source>
</evidence>
<dbReference type="PANTHER" id="PTHR30273:SF2">
    <property type="entry name" value="PROTEIN FECR"/>
    <property type="match status" value="1"/>
</dbReference>
<dbReference type="InterPro" id="IPR032508">
    <property type="entry name" value="FecR_C"/>
</dbReference>
<organism evidence="4 5">
    <name type="scientific">Pedobacter suwonensis</name>
    <dbReference type="NCBI Taxonomy" id="332999"/>
    <lineage>
        <taxon>Bacteria</taxon>
        <taxon>Pseudomonadati</taxon>
        <taxon>Bacteroidota</taxon>
        <taxon>Sphingobacteriia</taxon>
        <taxon>Sphingobacteriales</taxon>
        <taxon>Sphingobacteriaceae</taxon>
        <taxon>Pedobacter</taxon>
    </lineage>
</organism>
<keyword evidence="1" id="KW-1133">Transmembrane helix</keyword>
<feature type="transmembrane region" description="Helical" evidence="1">
    <location>
        <begin position="86"/>
        <end position="105"/>
    </location>
</feature>
<keyword evidence="1" id="KW-0472">Membrane</keyword>
<keyword evidence="1" id="KW-0812">Transmembrane</keyword>
<dbReference type="PANTHER" id="PTHR30273">
    <property type="entry name" value="PERIPLASMIC SIGNAL SENSOR AND SIGMA FACTOR ACTIVATOR FECR-RELATED"/>
    <property type="match status" value="1"/>
</dbReference>
<dbReference type="GO" id="GO:0016989">
    <property type="term" value="F:sigma factor antagonist activity"/>
    <property type="evidence" value="ECO:0007669"/>
    <property type="project" value="TreeGrafter"/>
</dbReference>
<gene>
    <name evidence="4" type="ORF">SAMN04488511_1125</name>
</gene>
<accession>A0A1I0TN64</accession>
<reference evidence="5" key="1">
    <citation type="submission" date="2016-10" db="EMBL/GenBank/DDBJ databases">
        <authorList>
            <person name="Varghese N."/>
            <person name="Submissions S."/>
        </authorList>
    </citation>
    <scope>NUCLEOTIDE SEQUENCE [LARGE SCALE GENOMIC DNA]</scope>
    <source>
        <strain evidence="5">DSM 18130</strain>
    </source>
</reference>
<feature type="domain" description="FecR protein" evidence="2">
    <location>
        <begin position="113"/>
        <end position="206"/>
    </location>
</feature>
<feature type="domain" description="Protein FecR C-terminal" evidence="3">
    <location>
        <begin position="251"/>
        <end position="320"/>
    </location>
</feature>
<evidence type="ECO:0000313" key="4">
    <source>
        <dbReference type="EMBL" id="SFA53248.1"/>
    </source>
</evidence>
<dbReference type="FunFam" id="2.60.120.1440:FF:000001">
    <property type="entry name" value="Putative anti-sigma factor"/>
    <property type="match status" value="1"/>
</dbReference>
<evidence type="ECO:0000259" key="3">
    <source>
        <dbReference type="Pfam" id="PF16344"/>
    </source>
</evidence>
<keyword evidence="5" id="KW-1185">Reference proteome</keyword>
<dbReference type="InterPro" id="IPR006860">
    <property type="entry name" value="FecR"/>
</dbReference>
<dbReference type="Pfam" id="PF04773">
    <property type="entry name" value="FecR"/>
    <property type="match status" value="1"/>
</dbReference>
<dbReference type="PIRSF" id="PIRSF018266">
    <property type="entry name" value="FecR"/>
    <property type="match status" value="1"/>
</dbReference>
<dbReference type="RefSeq" id="WP_090985052.1">
    <property type="nucleotide sequence ID" value="NZ_FOJM01000012.1"/>
</dbReference>
<dbReference type="OrthoDB" id="697544at2"/>
<sequence length="326" mass="37740">MNYQDIKLLLDRYQKGATTEHENEVIEKWFVETKHQNAQWNQLNKTDKEEWKDNLYKKILQTAQLDEPKKIIYPATLTKKNYRFQAAAAILFFIFLGVFFFKASYKPATLTALNVPKNQKQQIKLSDGSIVWINADSKLSYPKSFNQNKREVYLEGEAYFDVHHDIKKPFIVHTATLKTTVLGTAFNINTRNNADKIVITVTRGKVSVSDGSRVIGIITPNSQISFNKNNHQYMLHEVNAKEVIAWQESDLHFDEITFEQAAQMLQKRFKISIRFNNEKLKKCQFSGIALKDKSLNEILNVICAFNKATYHYDTEKNIIIDGKGCD</sequence>
<dbReference type="Pfam" id="PF16344">
    <property type="entry name" value="FecR_C"/>
    <property type="match status" value="1"/>
</dbReference>
<name>A0A1I0TN64_9SPHI</name>
<dbReference type="EMBL" id="FOJM01000012">
    <property type="protein sequence ID" value="SFA53248.1"/>
    <property type="molecule type" value="Genomic_DNA"/>
</dbReference>
<dbReference type="Gene3D" id="3.55.50.30">
    <property type="match status" value="1"/>
</dbReference>
<evidence type="ECO:0000256" key="1">
    <source>
        <dbReference type="SAM" id="Phobius"/>
    </source>
</evidence>
<proteinExistence type="predicted"/>
<dbReference type="InterPro" id="IPR012373">
    <property type="entry name" value="Ferrdict_sens_TM"/>
</dbReference>
<evidence type="ECO:0000259" key="2">
    <source>
        <dbReference type="Pfam" id="PF04773"/>
    </source>
</evidence>
<protein>
    <submittedName>
        <fullName evidence="4">FecR family protein</fullName>
    </submittedName>
</protein>